<feature type="chain" id="PRO_5039347643" description="Lipoprotein" evidence="1">
    <location>
        <begin position="25"/>
        <end position="160"/>
    </location>
</feature>
<dbReference type="PROSITE" id="PS51257">
    <property type="entry name" value="PROKAR_LIPOPROTEIN"/>
    <property type="match status" value="1"/>
</dbReference>
<gene>
    <name evidence="2" type="ORF">Amac_091630</name>
</gene>
<keyword evidence="1" id="KW-0732">Signal</keyword>
<evidence type="ECO:0000313" key="2">
    <source>
        <dbReference type="EMBL" id="GES15566.1"/>
    </source>
</evidence>
<feature type="signal peptide" evidence="1">
    <location>
        <begin position="1"/>
        <end position="24"/>
    </location>
</feature>
<accession>A0A5M3X4K3</accession>
<sequence>MKLASKIAAAGVCFVTLAGCSGSAEPTISSASHSLVGDAGKLLASAFVRDAGVFQVTEKAEKDSDSECAPGSRQRFFRAQGNFARPGQQSPGAAAGLIRSGLAALEYEEVVAPLDLFDDELSVVVVRNAEAAVTFIVSARTSPEPNIRIVGKTDCFEAGE</sequence>
<dbReference type="AlphaFoldDB" id="A0A5M3X4K3"/>
<protein>
    <recommendedName>
        <fullName evidence="4">Lipoprotein</fullName>
    </recommendedName>
</protein>
<keyword evidence="3" id="KW-1185">Reference proteome</keyword>
<dbReference type="EMBL" id="BLAE01000078">
    <property type="protein sequence ID" value="GES15566.1"/>
    <property type="molecule type" value="Genomic_DNA"/>
</dbReference>
<organism evidence="2 3">
    <name type="scientific">Acrocarpospora macrocephala</name>
    <dbReference type="NCBI Taxonomy" id="150177"/>
    <lineage>
        <taxon>Bacteria</taxon>
        <taxon>Bacillati</taxon>
        <taxon>Actinomycetota</taxon>
        <taxon>Actinomycetes</taxon>
        <taxon>Streptosporangiales</taxon>
        <taxon>Streptosporangiaceae</taxon>
        <taxon>Acrocarpospora</taxon>
    </lineage>
</organism>
<evidence type="ECO:0000313" key="3">
    <source>
        <dbReference type="Proteomes" id="UP000331127"/>
    </source>
</evidence>
<evidence type="ECO:0008006" key="4">
    <source>
        <dbReference type="Google" id="ProtNLM"/>
    </source>
</evidence>
<dbReference type="Proteomes" id="UP000331127">
    <property type="component" value="Unassembled WGS sequence"/>
</dbReference>
<reference evidence="2 3" key="1">
    <citation type="submission" date="2019-10" db="EMBL/GenBank/DDBJ databases">
        <title>Whole genome shotgun sequence of Acrocarpospora macrocephala NBRC 16266.</title>
        <authorList>
            <person name="Ichikawa N."/>
            <person name="Kimura A."/>
            <person name="Kitahashi Y."/>
            <person name="Komaki H."/>
            <person name="Oguchi A."/>
        </authorList>
    </citation>
    <scope>NUCLEOTIDE SEQUENCE [LARGE SCALE GENOMIC DNA]</scope>
    <source>
        <strain evidence="2 3">NBRC 16266</strain>
    </source>
</reference>
<name>A0A5M3X4K3_9ACTN</name>
<proteinExistence type="predicted"/>
<evidence type="ECO:0000256" key="1">
    <source>
        <dbReference type="SAM" id="SignalP"/>
    </source>
</evidence>
<comment type="caution">
    <text evidence="2">The sequence shown here is derived from an EMBL/GenBank/DDBJ whole genome shotgun (WGS) entry which is preliminary data.</text>
</comment>